<reference evidence="10 11" key="1">
    <citation type="submission" date="2019-09" db="EMBL/GenBank/DDBJ databases">
        <title>Bird 10,000 Genomes (B10K) Project - Family phase.</title>
        <authorList>
            <person name="Zhang G."/>
        </authorList>
    </citation>
    <scope>NUCLEOTIDE SEQUENCE [LARGE SCALE GENOMIC DNA]</scope>
    <source>
        <strain evidence="10">B10K-DU-012-52</strain>
    </source>
</reference>
<evidence type="ECO:0000313" key="11">
    <source>
        <dbReference type="Proteomes" id="UP000520535"/>
    </source>
</evidence>
<proteinExistence type="inferred from homology"/>
<comment type="function">
    <text evidence="1">Has antiviral activities.</text>
</comment>
<dbReference type="InterPro" id="IPR009079">
    <property type="entry name" value="4_helix_cytokine-like_core"/>
</dbReference>
<protein>
    <submittedName>
        <fullName evidence="10">IFN protein</fullName>
    </submittedName>
</protein>
<evidence type="ECO:0000256" key="5">
    <source>
        <dbReference type="ARBA" id="ARBA00022525"/>
    </source>
</evidence>
<dbReference type="GO" id="GO:0051607">
    <property type="term" value="P:defense response to virus"/>
    <property type="evidence" value="ECO:0007669"/>
    <property type="project" value="UniProtKB-KW"/>
</dbReference>
<keyword evidence="5" id="KW-0964">Secreted</keyword>
<dbReference type="PROSITE" id="PS00252">
    <property type="entry name" value="INTERFERON_A_B_D"/>
    <property type="match status" value="1"/>
</dbReference>
<dbReference type="GO" id="GO:0005125">
    <property type="term" value="F:cytokine activity"/>
    <property type="evidence" value="ECO:0007669"/>
    <property type="project" value="UniProtKB-KW"/>
</dbReference>
<name>A0A7L2W4P1_9AVES</name>
<dbReference type="EMBL" id="VYZX01064720">
    <property type="protein sequence ID" value="NXS64499.1"/>
    <property type="molecule type" value="Genomic_DNA"/>
</dbReference>
<comment type="similarity">
    <text evidence="3 9">Belongs to the alpha/beta interferon family.</text>
</comment>
<dbReference type="AlphaFoldDB" id="A0A7L2W4P1"/>
<evidence type="ECO:0000256" key="4">
    <source>
        <dbReference type="ARBA" id="ARBA00022514"/>
    </source>
</evidence>
<dbReference type="SUPFAM" id="SSF47266">
    <property type="entry name" value="4-helical cytokines"/>
    <property type="match status" value="1"/>
</dbReference>
<evidence type="ECO:0000313" key="10">
    <source>
        <dbReference type="EMBL" id="NXS64499.1"/>
    </source>
</evidence>
<dbReference type="GO" id="GO:0006955">
    <property type="term" value="P:immune response"/>
    <property type="evidence" value="ECO:0007669"/>
    <property type="project" value="UniProtKB-ARBA"/>
</dbReference>
<keyword evidence="7 9" id="KW-0051">Antiviral defense</keyword>
<evidence type="ECO:0000256" key="2">
    <source>
        <dbReference type="ARBA" id="ARBA00004613"/>
    </source>
</evidence>
<comment type="subcellular location">
    <subcellularLocation>
        <location evidence="2">Secreted</location>
    </subcellularLocation>
</comment>
<keyword evidence="11" id="KW-1185">Reference proteome</keyword>
<evidence type="ECO:0000256" key="8">
    <source>
        <dbReference type="ARBA" id="ARBA00023157"/>
    </source>
</evidence>
<evidence type="ECO:0000256" key="7">
    <source>
        <dbReference type="ARBA" id="ARBA00023118"/>
    </source>
</evidence>
<keyword evidence="4 9" id="KW-0202">Cytokine</keyword>
<comment type="caution">
    <text evidence="10">The sequence shown here is derived from an EMBL/GenBank/DDBJ whole genome shotgun (WGS) entry which is preliminary data.</text>
</comment>
<dbReference type="Gene3D" id="1.20.1250.10">
    <property type="match status" value="1"/>
</dbReference>
<dbReference type="OrthoDB" id="9395915at2759"/>
<dbReference type="PANTHER" id="PTHR11691:SF73">
    <property type="entry name" value="INTERFERON BETA"/>
    <property type="match status" value="1"/>
</dbReference>
<accession>A0A7L2W4P1</accession>
<dbReference type="GO" id="GO:0005615">
    <property type="term" value="C:extracellular space"/>
    <property type="evidence" value="ECO:0007669"/>
    <property type="project" value="UniProtKB-KW"/>
</dbReference>
<keyword evidence="6" id="KW-0732">Signal</keyword>
<evidence type="ECO:0000256" key="9">
    <source>
        <dbReference type="RuleBase" id="RU000436"/>
    </source>
</evidence>
<evidence type="ECO:0000256" key="3">
    <source>
        <dbReference type="ARBA" id="ARBA00011033"/>
    </source>
</evidence>
<dbReference type="GO" id="GO:0005126">
    <property type="term" value="F:cytokine receptor binding"/>
    <property type="evidence" value="ECO:0007669"/>
    <property type="project" value="InterPro"/>
</dbReference>
<evidence type="ECO:0000256" key="6">
    <source>
        <dbReference type="ARBA" id="ARBA00022729"/>
    </source>
</evidence>
<organism evidence="10 11">
    <name type="scientific">Brachypteracias leptosomus</name>
    <name type="common">short-legged ground-roller</name>
    <dbReference type="NCBI Taxonomy" id="135165"/>
    <lineage>
        <taxon>Eukaryota</taxon>
        <taxon>Metazoa</taxon>
        <taxon>Chordata</taxon>
        <taxon>Craniata</taxon>
        <taxon>Vertebrata</taxon>
        <taxon>Euteleostomi</taxon>
        <taxon>Archelosauria</taxon>
        <taxon>Archosauria</taxon>
        <taxon>Dinosauria</taxon>
        <taxon>Saurischia</taxon>
        <taxon>Theropoda</taxon>
        <taxon>Coelurosauria</taxon>
        <taxon>Aves</taxon>
        <taxon>Neognathae</taxon>
        <taxon>Neoaves</taxon>
        <taxon>Telluraves</taxon>
        <taxon>Coraciimorphae</taxon>
        <taxon>Coraciiformes</taxon>
        <taxon>Brachypteraciidae</taxon>
        <taxon>Brachypteracias</taxon>
    </lineage>
</organism>
<sequence>HPQQAAHTALPVLQHLFAILNASNIPQQWHTQARHQLLNSLHHSIHHLEQCLTDNAPLFQTQQPRSPLLHINKYFADIQHFLHARNHSACAWDHVRLQARACLRRLHNLTRTTR</sequence>
<dbReference type="SMART" id="SM00076">
    <property type="entry name" value="IFabd"/>
    <property type="match status" value="1"/>
</dbReference>
<gene>
    <name evidence="10" type="primary">Ifn_1</name>
    <name evidence="10" type="ORF">BRALEP_R01321</name>
</gene>
<feature type="non-terminal residue" evidence="10">
    <location>
        <position position="1"/>
    </location>
</feature>
<dbReference type="Proteomes" id="UP000520535">
    <property type="component" value="Unassembled WGS sequence"/>
</dbReference>
<dbReference type="Pfam" id="PF00143">
    <property type="entry name" value="Interferon"/>
    <property type="match status" value="1"/>
</dbReference>
<keyword evidence="8" id="KW-1015">Disulfide bond</keyword>
<feature type="non-terminal residue" evidence="10">
    <location>
        <position position="114"/>
    </location>
</feature>
<dbReference type="InterPro" id="IPR000471">
    <property type="entry name" value="Interferon_alpha/beta/delta"/>
</dbReference>
<dbReference type="PANTHER" id="PTHR11691">
    <property type="entry name" value="TYPE I INTERFERON"/>
    <property type="match status" value="1"/>
</dbReference>
<evidence type="ECO:0000256" key="1">
    <source>
        <dbReference type="ARBA" id="ARBA00002718"/>
    </source>
</evidence>